<dbReference type="Pfam" id="PF20146">
    <property type="entry name" value="NRF"/>
    <property type="match status" value="1"/>
</dbReference>
<keyword evidence="1" id="KW-0812">Transmembrane</keyword>
<gene>
    <name evidence="4" type="primary">LOC100211727</name>
</gene>
<dbReference type="GeneID" id="100211727"/>
<feature type="transmembrane region" description="Helical" evidence="1">
    <location>
        <begin position="305"/>
        <end position="322"/>
    </location>
</feature>
<dbReference type="Proteomes" id="UP001652625">
    <property type="component" value="Chromosome 04"/>
</dbReference>
<feature type="transmembrane region" description="Helical" evidence="1">
    <location>
        <begin position="209"/>
        <end position="230"/>
    </location>
</feature>
<organism evidence="3 4">
    <name type="scientific">Hydra vulgaris</name>
    <name type="common">Hydra</name>
    <name type="synonym">Hydra attenuata</name>
    <dbReference type="NCBI Taxonomy" id="6087"/>
    <lineage>
        <taxon>Eukaryota</taxon>
        <taxon>Metazoa</taxon>
        <taxon>Cnidaria</taxon>
        <taxon>Hydrozoa</taxon>
        <taxon>Hydroidolina</taxon>
        <taxon>Anthoathecata</taxon>
        <taxon>Aplanulata</taxon>
        <taxon>Hydridae</taxon>
        <taxon>Hydra</taxon>
    </lineage>
</organism>
<proteinExistence type="predicted"/>
<evidence type="ECO:0000259" key="2">
    <source>
        <dbReference type="SMART" id="SM00703"/>
    </source>
</evidence>
<keyword evidence="1" id="KW-0472">Membrane</keyword>
<dbReference type="PANTHER" id="PTHR11161">
    <property type="entry name" value="O-ACYLTRANSFERASE"/>
    <property type="match status" value="1"/>
</dbReference>
<evidence type="ECO:0000313" key="3">
    <source>
        <dbReference type="Proteomes" id="UP001652625"/>
    </source>
</evidence>
<feature type="transmembrane region" description="Helical" evidence="1">
    <location>
        <begin position="669"/>
        <end position="692"/>
    </location>
</feature>
<evidence type="ECO:0000256" key="1">
    <source>
        <dbReference type="SAM" id="Phobius"/>
    </source>
</evidence>
<feature type="transmembrane region" description="Helical" evidence="1">
    <location>
        <begin position="342"/>
        <end position="366"/>
    </location>
</feature>
<reference evidence="4" key="1">
    <citation type="submission" date="2025-08" db="UniProtKB">
        <authorList>
            <consortium name="RefSeq"/>
        </authorList>
    </citation>
    <scope>IDENTIFICATION</scope>
</reference>
<dbReference type="Pfam" id="PF01757">
    <property type="entry name" value="Acyl_transf_3"/>
    <property type="match status" value="1"/>
</dbReference>
<dbReference type="SMART" id="SM00703">
    <property type="entry name" value="NRF"/>
    <property type="match status" value="1"/>
</dbReference>
<dbReference type="PANTHER" id="PTHR11161:SF0">
    <property type="entry name" value="O-ACYLTRANSFERASE LIKE PROTEIN"/>
    <property type="match status" value="1"/>
</dbReference>
<feature type="transmembrane region" description="Helical" evidence="1">
    <location>
        <begin position="454"/>
        <end position="474"/>
    </location>
</feature>
<feature type="transmembrane region" description="Helical" evidence="1">
    <location>
        <begin position="481"/>
        <end position="500"/>
    </location>
</feature>
<evidence type="ECO:0000313" key="4">
    <source>
        <dbReference type="RefSeq" id="XP_065650920.1"/>
    </source>
</evidence>
<sequence length="704" mass="80296">MQGQEIQSLIDYGDYRSVRDLFLPSTQRALPDRVIYGIRYFLYTLQIDPFEFTITNLFILFVCLDKITTTTTKKVKQYRPLKIDYVNLTLIKNENHVAYFDAAGKPLPGLALGGLNWMGSSSECLSQKSSTFCTMNNIFVKGVSSPIAPAINLGLCVPDKCNADDVTNILKAISQITPSLFTIHENIQSITTFGGDAFCSKPGTNYSNGTIVMIFISTLLLLLCMFGTLIEVISDFQKKHTGPKYILYFNENDLKDNNEKNYIELKTSKKDGILFKILICFSLIKNTKAVFNTNSPDGAIGSINGIRVLSIMWVILGHILVFDNNTFDDLLVVVSWGKRFTMQAVLNATLSVDTFFLLSGLLVAYLSMKRYNKTGSLPLLRYYVHRYVRLTPSYAYMIFFFAYIFPVLSSGPFWYTMTSQTAQIKSCVSYWWTNLLYINNFYPDQTKMCAGHSWYLANDMQFYVLSPIILWLMYRFKLTGTFIVNISLIIVCFIINGVLMEKFDASPLVLQGVNDFGNMTVLRYMQYIYMKSYARYSPYLVGLMLGYLLINKHTLSGRYKYFINILGWFCAIVTGMAVIYGPFTVTDHKWSPAEVYTYGIAFRFVWALAVSWVIFACHTGYGGLVNDIISWRAFIPLGRLSYGAYLFHPMVMNLYFASLQVAFDMTVLNYAYTFVAISVFSFVCGYILLVCIEIPVYNLEMLFF</sequence>
<feature type="transmembrane region" description="Helical" evidence="1">
    <location>
        <begin position="595"/>
        <end position="621"/>
    </location>
</feature>
<keyword evidence="3" id="KW-1185">Reference proteome</keyword>
<protein>
    <submittedName>
        <fullName evidence="4">Nose resistant to fluoxetine protein 6 isoform X3</fullName>
    </submittedName>
</protein>
<feature type="transmembrane region" description="Helical" evidence="1">
    <location>
        <begin position="562"/>
        <end position="583"/>
    </location>
</feature>
<dbReference type="RefSeq" id="XP_065650920.1">
    <property type="nucleotide sequence ID" value="XM_065794848.1"/>
</dbReference>
<dbReference type="InterPro" id="IPR052728">
    <property type="entry name" value="O2_lipid_transport_reg"/>
</dbReference>
<feature type="transmembrane region" description="Helical" evidence="1">
    <location>
        <begin position="533"/>
        <end position="550"/>
    </location>
</feature>
<keyword evidence="1" id="KW-1133">Transmembrane helix</keyword>
<dbReference type="InterPro" id="IPR006621">
    <property type="entry name" value="Nose-resist-to-fluoxetine_N"/>
</dbReference>
<feature type="transmembrane region" description="Helical" evidence="1">
    <location>
        <begin position="387"/>
        <end position="408"/>
    </location>
</feature>
<name>A0ABM4BP85_HYDVU</name>
<feature type="domain" description="Nose resistant-to-fluoxetine protein N-terminal" evidence="2">
    <location>
        <begin position="74"/>
        <end position="190"/>
    </location>
</feature>
<dbReference type="InterPro" id="IPR002656">
    <property type="entry name" value="Acyl_transf_3_dom"/>
</dbReference>
<accession>A0ABM4BP85</accession>